<feature type="domain" description="Histidine kinase" evidence="9">
    <location>
        <begin position="389"/>
        <end position="589"/>
    </location>
</feature>
<dbReference type="PROSITE" id="PS50109">
    <property type="entry name" value="HIS_KIN"/>
    <property type="match status" value="1"/>
</dbReference>
<dbReference type="SUPFAM" id="SSF55785">
    <property type="entry name" value="PYP-like sensor domain (PAS domain)"/>
    <property type="match status" value="3"/>
</dbReference>
<comment type="catalytic activity">
    <reaction evidence="1">
        <text>ATP + protein L-histidine = ADP + protein N-phospho-L-histidine.</text>
        <dbReference type="EC" id="2.7.13.3"/>
    </reaction>
</comment>
<reference evidence="12 13" key="1">
    <citation type="journal article" date="2015" name="Stand. Genomic Sci.">
        <title>Genomic Encyclopedia of Bacterial and Archaeal Type Strains, Phase III: the genomes of soil and plant-associated and newly described type strains.</title>
        <authorList>
            <person name="Whitman W.B."/>
            <person name="Woyke T."/>
            <person name="Klenk H.P."/>
            <person name="Zhou Y."/>
            <person name="Lilburn T.G."/>
            <person name="Beck B.J."/>
            <person name="De Vos P."/>
            <person name="Vandamme P."/>
            <person name="Eisen J.A."/>
            <person name="Garrity G."/>
            <person name="Hugenholtz P."/>
            <person name="Kyrpides N.C."/>
        </authorList>
    </citation>
    <scope>NUCLEOTIDE SEQUENCE [LARGE SCALE GENOMIC DNA]</scope>
    <source>
        <strain evidence="12 13">CGMCC 1.10116</strain>
    </source>
</reference>
<dbReference type="CDD" id="cd00130">
    <property type="entry name" value="PAS"/>
    <property type="match status" value="2"/>
</dbReference>
<dbReference type="SUPFAM" id="SSF47384">
    <property type="entry name" value="Homodimeric domain of signal transducing histidine kinase"/>
    <property type="match status" value="1"/>
</dbReference>
<dbReference type="InterPro" id="IPR003594">
    <property type="entry name" value="HATPase_dom"/>
</dbReference>
<dbReference type="Proteomes" id="UP000315711">
    <property type="component" value="Unassembled WGS sequence"/>
</dbReference>
<evidence type="ECO:0000256" key="2">
    <source>
        <dbReference type="ARBA" id="ARBA00012438"/>
    </source>
</evidence>
<dbReference type="NCBIfam" id="TIGR00229">
    <property type="entry name" value="sensory_box"/>
    <property type="match status" value="2"/>
</dbReference>
<evidence type="ECO:0000256" key="8">
    <source>
        <dbReference type="ARBA" id="ARBA00023012"/>
    </source>
</evidence>
<sequence>MAFLNNEETISILNTIGENIFITDTNYNIVWINDYAEGLIKKIGEFINIYSKDELIGKNISSFHPENGKKQMKILKEGPFPYESTINLFNRFTANLVINRLIIAGELKGYILTWKDVTEYEQKVTDTLLALDESTMVVFTDTSGRMTFANNKFCEITKYRKKELIGRNIRMLNSNYHSENFFKELWQTITKGEKWSGVIRNKAKDGSFYWVQTTIVPFLNQKGEAYQFASIRTEVSHHKKTEEKLKKTLDELSHIKYALDKSSFLAILDRHFRYSFVNDAFCELTKFRREELIGKNHDILDSDYHSPDFYPKIFEKIERGMVWRGEIKKRAKDGSTFWVDTTIVPYFKEDKLQPYQYVTIQQDITSRKEAEEVLQRSEKLAAIGELAAGVAHEIRNPLTTIKGFSQIGFENQVYKNVVLDEIERINFIVNELMVLAKPHAITFSKRDIISIIKYIISMLSSESNLKNVQFIFQPEVEEIIVKCEENQLKQVFLNLFKNGMEAMPNGGKIHVNIHKEKNDVHITVRDEGIGIPPDKIKKLGEPFFTMKKEGNGLGLMVSYKIIENHRGTIKVESQLNHGTTFTVILAIEASH</sequence>
<comment type="caution">
    <text evidence="12">The sequence shown here is derived from an EMBL/GenBank/DDBJ whole genome shotgun (WGS) entry which is preliminary data.</text>
</comment>
<gene>
    <name evidence="12" type="ORF">IQ10_01048</name>
</gene>
<evidence type="ECO:0000313" key="13">
    <source>
        <dbReference type="Proteomes" id="UP000315711"/>
    </source>
</evidence>
<dbReference type="PROSITE" id="PS50113">
    <property type="entry name" value="PAC"/>
    <property type="match status" value="2"/>
</dbReference>
<accession>A0A562QRF1</accession>
<keyword evidence="8" id="KW-0902">Two-component regulatory system</keyword>
<dbReference type="SMART" id="SM00388">
    <property type="entry name" value="HisKA"/>
    <property type="match status" value="1"/>
</dbReference>
<name>A0A562QRF1_9BACI</name>
<feature type="domain" description="PAC" evidence="11">
    <location>
        <begin position="323"/>
        <end position="376"/>
    </location>
</feature>
<dbReference type="InterPro" id="IPR036097">
    <property type="entry name" value="HisK_dim/P_sf"/>
</dbReference>
<evidence type="ECO:0000259" key="9">
    <source>
        <dbReference type="PROSITE" id="PS50109"/>
    </source>
</evidence>
<evidence type="ECO:0000256" key="1">
    <source>
        <dbReference type="ARBA" id="ARBA00000085"/>
    </source>
</evidence>
<dbReference type="GO" id="GO:0000155">
    <property type="term" value="F:phosphorelay sensor kinase activity"/>
    <property type="evidence" value="ECO:0007669"/>
    <property type="project" value="InterPro"/>
</dbReference>
<evidence type="ECO:0000256" key="3">
    <source>
        <dbReference type="ARBA" id="ARBA00022553"/>
    </source>
</evidence>
<evidence type="ECO:0000259" key="11">
    <source>
        <dbReference type="PROSITE" id="PS50113"/>
    </source>
</evidence>
<keyword evidence="13" id="KW-1185">Reference proteome</keyword>
<evidence type="ECO:0000256" key="7">
    <source>
        <dbReference type="ARBA" id="ARBA00022840"/>
    </source>
</evidence>
<dbReference type="SMART" id="SM00086">
    <property type="entry name" value="PAC"/>
    <property type="match status" value="2"/>
</dbReference>
<dbReference type="PANTHER" id="PTHR43065:SF34">
    <property type="entry name" value="SPORULATION KINASE A"/>
    <property type="match status" value="1"/>
</dbReference>
<feature type="domain" description="PAS" evidence="10">
    <location>
        <begin position="241"/>
        <end position="303"/>
    </location>
</feature>
<dbReference type="EMBL" id="VLKZ01000002">
    <property type="protein sequence ID" value="TWI59332.1"/>
    <property type="molecule type" value="Genomic_DNA"/>
</dbReference>
<keyword evidence="5" id="KW-0547">Nucleotide-binding</keyword>
<dbReference type="PRINTS" id="PR00344">
    <property type="entry name" value="BCTRLSENSOR"/>
</dbReference>
<keyword evidence="4" id="KW-0808">Transferase</keyword>
<dbReference type="Gene3D" id="3.30.565.10">
    <property type="entry name" value="Histidine kinase-like ATPase, C-terminal domain"/>
    <property type="match status" value="1"/>
</dbReference>
<evidence type="ECO:0000313" key="12">
    <source>
        <dbReference type="EMBL" id="TWI59332.1"/>
    </source>
</evidence>
<dbReference type="Gene3D" id="1.10.287.130">
    <property type="match status" value="1"/>
</dbReference>
<keyword evidence="3" id="KW-0597">Phosphoprotein</keyword>
<dbReference type="SMART" id="SM00091">
    <property type="entry name" value="PAS"/>
    <property type="match status" value="3"/>
</dbReference>
<dbReference type="InterPro" id="IPR003661">
    <property type="entry name" value="HisK_dim/P_dom"/>
</dbReference>
<organism evidence="12 13">
    <name type="scientific">Halalkalibacter nanhaiisediminis</name>
    <dbReference type="NCBI Taxonomy" id="688079"/>
    <lineage>
        <taxon>Bacteria</taxon>
        <taxon>Bacillati</taxon>
        <taxon>Bacillota</taxon>
        <taxon>Bacilli</taxon>
        <taxon>Bacillales</taxon>
        <taxon>Bacillaceae</taxon>
        <taxon>Halalkalibacter</taxon>
    </lineage>
</organism>
<evidence type="ECO:0000256" key="6">
    <source>
        <dbReference type="ARBA" id="ARBA00022777"/>
    </source>
</evidence>
<dbReference type="RefSeq" id="WP_144449398.1">
    <property type="nucleotide sequence ID" value="NZ_VLKZ01000002.1"/>
</dbReference>
<dbReference type="PANTHER" id="PTHR43065">
    <property type="entry name" value="SENSOR HISTIDINE KINASE"/>
    <property type="match status" value="1"/>
</dbReference>
<dbReference type="InterPro" id="IPR035965">
    <property type="entry name" value="PAS-like_dom_sf"/>
</dbReference>
<dbReference type="OrthoDB" id="9815750at2"/>
<dbReference type="InterPro" id="IPR001610">
    <property type="entry name" value="PAC"/>
</dbReference>
<dbReference type="InterPro" id="IPR004358">
    <property type="entry name" value="Sig_transdc_His_kin-like_C"/>
</dbReference>
<dbReference type="AlphaFoldDB" id="A0A562QRF1"/>
<dbReference type="SMART" id="SM00387">
    <property type="entry name" value="HATPase_c"/>
    <property type="match status" value="1"/>
</dbReference>
<dbReference type="EC" id="2.7.13.3" evidence="2"/>
<dbReference type="InterPro" id="IPR000014">
    <property type="entry name" value="PAS"/>
</dbReference>
<dbReference type="InterPro" id="IPR000700">
    <property type="entry name" value="PAS-assoc_C"/>
</dbReference>
<dbReference type="InterPro" id="IPR005467">
    <property type="entry name" value="His_kinase_dom"/>
</dbReference>
<dbReference type="Gene3D" id="3.30.450.20">
    <property type="entry name" value="PAS domain"/>
    <property type="match status" value="3"/>
</dbReference>
<evidence type="ECO:0000256" key="5">
    <source>
        <dbReference type="ARBA" id="ARBA00022741"/>
    </source>
</evidence>
<dbReference type="Pfam" id="PF13426">
    <property type="entry name" value="PAS_9"/>
    <property type="match status" value="3"/>
</dbReference>
<feature type="domain" description="PAS" evidence="10">
    <location>
        <begin position="137"/>
        <end position="180"/>
    </location>
</feature>
<dbReference type="PROSITE" id="PS50112">
    <property type="entry name" value="PAS"/>
    <property type="match status" value="2"/>
</dbReference>
<protein>
    <recommendedName>
        <fullName evidence="2">histidine kinase</fullName>
        <ecNumber evidence="2">2.7.13.3</ecNumber>
    </recommendedName>
</protein>
<keyword evidence="7" id="KW-0067">ATP-binding</keyword>
<keyword evidence="6" id="KW-0418">Kinase</keyword>
<evidence type="ECO:0000259" key="10">
    <source>
        <dbReference type="PROSITE" id="PS50112"/>
    </source>
</evidence>
<dbReference type="Pfam" id="PF00512">
    <property type="entry name" value="HisKA"/>
    <property type="match status" value="1"/>
</dbReference>
<dbReference type="SUPFAM" id="SSF55874">
    <property type="entry name" value="ATPase domain of HSP90 chaperone/DNA topoisomerase II/histidine kinase"/>
    <property type="match status" value="1"/>
</dbReference>
<proteinExistence type="predicted"/>
<feature type="domain" description="PAC" evidence="11">
    <location>
        <begin position="193"/>
        <end position="247"/>
    </location>
</feature>
<dbReference type="Pfam" id="PF02518">
    <property type="entry name" value="HATPase_c"/>
    <property type="match status" value="1"/>
</dbReference>
<dbReference type="InterPro" id="IPR036890">
    <property type="entry name" value="HATPase_C_sf"/>
</dbReference>
<dbReference type="CDD" id="cd00082">
    <property type="entry name" value="HisKA"/>
    <property type="match status" value="1"/>
</dbReference>
<dbReference type="GO" id="GO:0005524">
    <property type="term" value="F:ATP binding"/>
    <property type="evidence" value="ECO:0007669"/>
    <property type="project" value="UniProtKB-KW"/>
</dbReference>
<evidence type="ECO:0000256" key="4">
    <source>
        <dbReference type="ARBA" id="ARBA00022679"/>
    </source>
</evidence>